<gene>
    <name evidence="1" type="ORF">ZRA01_22460</name>
</gene>
<dbReference type="AlphaFoldDB" id="A0A4Y4CXZ3"/>
<evidence type="ECO:0000313" key="1">
    <source>
        <dbReference type="EMBL" id="GEC96173.1"/>
    </source>
</evidence>
<reference evidence="1 2" key="1">
    <citation type="submission" date="2019-06" db="EMBL/GenBank/DDBJ databases">
        <title>Whole genome shotgun sequence of Zoogloea ramigera NBRC 15342.</title>
        <authorList>
            <person name="Hosoyama A."/>
            <person name="Uohara A."/>
            <person name="Ohji S."/>
            <person name="Ichikawa N."/>
        </authorList>
    </citation>
    <scope>NUCLEOTIDE SEQUENCE [LARGE SCALE GENOMIC DNA]</scope>
    <source>
        <strain evidence="1 2">NBRC 15342</strain>
    </source>
</reference>
<sequence>MAPDPHRAAATAALVAASLGHGRSLDRLSQGLLLLALAALLLPELGATACGLLLASLIPAGVQAYHAFRCGLDSHIFAHWARHWPVGSLPDADLDAFDQALAHCFGMRPDTPDAATPRTLDDRARGALRLLRRQALALACQGLLVLAALVTRIV</sequence>
<dbReference type="EMBL" id="BJNV01000037">
    <property type="protein sequence ID" value="GEC96173.1"/>
    <property type="molecule type" value="Genomic_DNA"/>
</dbReference>
<keyword evidence="2" id="KW-1185">Reference proteome</keyword>
<name>A0A4Y4CXZ3_ZOORA</name>
<evidence type="ECO:0000313" key="2">
    <source>
        <dbReference type="Proteomes" id="UP000318422"/>
    </source>
</evidence>
<proteinExistence type="predicted"/>
<organism evidence="1 2">
    <name type="scientific">Zoogloea ramigera</name>
    <dbReference type="NCBI Taxonomy" id="350"/>
    <lineage>
        <taxon>Bacteria</taxon>
        <taxon>Pseudomonadati</taxon>
        <taxon>Pseudomonadota</taxon>
        <taxon>Betaproteobacteria</taxon>
        <taxon>Rhodocyclales</taxon>
        <taxon>Zoogloeaceae</taxon>
        <taxon>Zoogloea</taxon>
    </lineage>
</organism>
<dbReference type="RefSeq" id="WP_141352229.1">
    <property type="nucleotide sequence ID" value="NZ_BJNV01000037.1"/>
</dbReference>
<accession>A0A4Y4CXZ3</accession>
<dbReference type="Proteomes" id="UP000318422">
    <property type="component" value="Unassembled WGS sequence"/>
</dbReference>
<protein>
    <submittedName>
        <fullName evidence="1">Uncharacterized protein</fullName>
    </submittedName>
</protein>
<comment type="caution">
    <text evidence="1">The sequence shown here is derived from an EMBL/GenBank/DDBJ whole genome shotgun (WGS) entry which is preliminary data.</text>
</comment>